<feature type="transmembrane region" description="Helical" evidence="6">
    <location>
        <begin position="40"/>
        <end position="67"/>
    </location>
</feature>
<evidence type="ECO:0000259" key="7">
    <source>
        <dbReference type="Pfam" id="PF06305"/>
    </source>
</evidence>
<organism evidence="8 9">
    <name type="scientific">Faucicola atlantae</name>
    <dbReference type="NCBI Taxonomy" id="34059"/>
    <lineage>
        <taxon>Bacteria</taxon>
        <taxon>Pseudomonadati</taxon>
        <taxon>Pseudomonadota</taxon>
        <taxon>Gammaproteobacteria</taxon>
        <taxon>Moraxellales</taxon>
        <taxon>Moraxellaceae</taxon>
        <taxon>Faucicola</taxon>
    </lineage>
</organism>
<evidence type="ECO:0000256" key="4">
    <source>
        <dbReference type="ARBA" id="ARBA00023136"/>
    </source>
</evidence>
<keyword evidence="1" id="KW-1003">Cell membrane</keyword>
<evidence type="ECO:0000313" key="8">
    <source>
        <dbReference type="EMBL" id="OBX78187.1"/>
    </source>
</evidence>
<reference evidence="8 9" key="1">
    <citation type="submission" date="2016-06" db="EMBL/GenBank/DDBJ databases">
        <title>Draft genome of Moraxella atlantae CCUG 66109.</title>
        <authorList>
            <person name="Salva-Serra F."/>
            <person name="Engstrom-Jakobsson H."/>
            <person name="Thorell K."/>
            <person name="Gonzales-Siles L."/>
            <person name="Karlsson R."/>
            <person name="Boulund F."/>
            <person name="Engstrand L."/>
            <person name="Kristiansson E."/>
            <person name="Moore E."/>
        </authorList>
    </citation>
    <scope>NUCLEOTIDE SEQUENCE [LARGE SCALE GENOMIC DNA]</scope>
    <source>
        <strain evidence="8 9">CCUG 66109</strain>
    </source>
</reference>
<dbReference type="InterPro" id="IPR010445">
    <property type="entry name" value="LapA_dom"/>
</dbReference>
<keyword evidence="3 6" id="KW-1133">Transmembrane helix</keyword>
<evidence type="ECO:0000256" key="3">
    <source>
        <dbReference type="ARBA" id="ARBA00022989"/>
    </source>
</evidence>
<evidence type="ECO:0000256" key="5">
    <source>
        <dbReference type="SAM" id="Coils"/>
    </source>
</evidence>
<evidence type="ECO:0000256" key="6">
    <source>
        <dbReference type="SAM" id="Phobius"/>
    </source>
</evidence>
<dbReference type="EMBL" id="LZMZ01000020">
    <property type="protein sequence ID" value="OBX78187.1"/>
    <property type="molecule type" value="Genomic_DNA"/>
</dbReference>
<dbReference type="RefSeq" id="WP_067236926.1">
    <property type="nucleotide sequence ID" value="NZ_CP171132.1"/>
</dbReference>
<proteinExistence type="predicted"/>
<dbReference type="OrthoDB" id="6658900at2"/>
<dbReference type="STRING" id="34059.A9308_07165"/>
<keyword evidence="2 6" id="KW-0812">Transmembrane</keyword>
<evidence type="ECO:0000313" key="9">
    <source>
        <dbReference type="Proteomes" id="UP000092508"/>
    </source>
</evidence>
<name>A0A1B8QBZ8_9GAMM</name>
<evidence type="ECO:0000256" key="2">
    <source>
        <dbReference type="ARBA" id="ARBA00022692"/>
    </source>
</evidence>
<evidence type="ECO:0000256" key="1">
    <source>
        <dbReference type="ARBA" id="ARBA00022475"/>
    </source>
</evidence>
<gene>
    <name evidence="8" type="ORF">A9308_07165</name>
</gene>
<comment type="caution">
    <text evidence="8">The sequence shown here is derived from an EMBL/GenBank/DDBJ whole genome shotgun (WGS) entry which is preliminary data.</text>
</comment>
<dbReference type="GO" id="GO:0005886">
    <property type="term" value="C:plasma membrane"/>
    <property type="evidence" value="ECO:0007669"/>
    <property type="project" value="InterPro"/>
</dbReference>
<dbReference type="Pfam" id="PF06305">
    <property type="entry name" value="LapA_dom"/>
    <property type="match status" value="1"/>
</dbReference>
<keyword evidence="4 6" id="KW-0472">Membrane</keyword>
<protein>
    <recommendedName>
        <fullName evidence="7">Lipopolysaccharide assembly protein A domain-containing protein</fullName>
    </recommendedName>
</protein>
<sequence>MRVIMSILLGLIIAYGLFLVFANSQPVMVNLLFSTVPQMALGLMLILTLLLGLLAGVLMSLMLFRVFQIRAENQRLLRDLAAAQQKLVETQSNYEQHLNQSRNAGIPLSVNNPTV</sequence>
<feature type="coiled-coil region" evidence="5">
    <location>
        <begin position="66"/>
        <end position="100"/>
    </location>
</feature>
<accession>A0A1B8QBZ8</accession>
<dbReference type="AlphaFoldDB" id="A0A1B8QBZ8"/>
<feature type="domain" description="Lipopolysaccharide assembly protein A" evidence="7">
    <location>
        <begin position="23"/>
        <end position="87"/>
    </location>
</feature>
<keyword evidence="5" id="KW-0175">Coiled coil</keyword>
<dbReference type="Proteomes" id="UP000092508">
    <property type="component" value="Unassembled WGS sequence"/>
</dbReference>